<proteinExistence type="predicted"/>
<evidence type="ECO:0000256" key="1">
    <source>
        <dbReference type="SAM" id="Phobius"/>
    </source>
</evidence>
<protein>
    <submittedName>
        <fullName evidence="2">Uncharacterized protein</fullName>
    </submittedName>
</protein>
<name>A0A6C0ECQ6_9ZZZZ</name>
<sequence length="147" mass="17136">MNAAIIAPIAVIYPYFQSKAYDYIHDDEYKEVYMSSYEKCKGINRDDGYDKCIKDHEDKVQKYYNKKDTMLILISALSILLFTYMVYRDPSTLNGATGMNIGSMVMIIFIIIKNWFVMKDYLRLFVLGIALAILFYASIKVMQNKKI</sequence>
<keyword evidence="1" id="KW-0472">Membrane</keyword>
<keyword evidence="1" id="KW-0812">Transmembrane</keyword>
<feature type="transmembrane region" description="Helical" evidence="1">
    <location>
        <begin position="69"/>
        <end position="87"/>
    </location>
</feature>
<keyword evidence="1" id="KW-1133">Transmembrane helix</keyword>
<feature type="transmembrane region" description="Helical" evidence="1">
    <location>
        <begin position="93"/>
        <end position="112"/>
    </location>
</feature>
<feature type="transmembrane region" description="Helical" evidence="1">
    <location>
        <begin position="121"/>
        <end position="139"/>
    </location>
</feature>
<reference evidence="2" key="1">
    <citation type="journal article" date="2020" name="Nature">
        <title>Giant virus diversity and host interactions through global metagenomics.</title>
        <authorList>
            <person name="Schulz F."/>
            <person name="Roux S."/>
            <person name="Paez-Espino D."/>
            <person name="Jungbluth S."/>
            <person name="Walsh D.A."/>
            <person name="Denef V.J."/>
            <person name="McMahon K.D."/>
            <person name="Konstantinidis K.T."/>
            <person name="Eloe-Fadrosh E.A."/>
            <person name="Kyrpides N.C."/>
            <person name="Woyke T."/>
        </authorList>
    </citation>
    <scope>NUCLEOTIDE SEQUENCE</scope>
    <source>
        <strain evidence="2">GVMAG-M-3300023179-27</strain>
    </source>
</reference>
<dbReference type="AlphaFoldDB" id="A0A6C0ECQ6"/>
<accession>A0A6C0ECQ6</accession>
<evidence type="ECO:0000313" key="2">
    <source>
        <dbReference type="EMBL" id="QHT26049.1"/>
    </source>
</evidence>
<dbReference type="EMBL" id="MN739778">
    <property type="protein sequence ID" value="QHT26049.1"/>
    <property type="molecule type" value="Genomic_DNA"/>
</dbReference>
<organism evidence="2">
    <name type="scientific">viral metagenome</name>
    <dbReference type="NCBI Taxonomy" id="1070528"/>
    <lineage>
        <taxon>unclassified sequences</taxon>
        <taxon>metagenomes</taxon>
        <taxon>organismal metagenomes</taxon>
    </lineage>
</organism>